<organism evidence="1 2">
    <name type="scientific">Gottfriedia luciferensis</name>
    <dbReference type="NCBI Taxonomy" id="178774"/>
    <lineage>
        <taxon>Bacteria</taxon>
        <taxon>Bacillati</taxon>
        <taxon>Bacillota</taxon>
        <taxon>Bacilli</taxon>
        <taxon>Bacillales</taxon>
        <taxon>Bacillaceae</taxon>
        <taxon>Gottfriedia</taxon>
    </lineage>
</organism>
<comment type="caution">
    <text evidence="1">The sequence shown here is derived from an EMBL/GenBank/DDBJ whole genome shotgun (WGS) entry which is preliminary data.</text>
</comment>
<dbReference type="Gene3D" id="3.30.160.250">
    <property type="match status" value="1"/>
</dbReference>
<dbReference type="EMBL" id="MDKC01000006">
    <property type="protein sequence ID" value="ODG92728.1"/>
    <property type="molecule type" value="Genomic_DNA"/>
</dbReference>
<reference evidence="1 2" key="1">
    <citation type="submission" date="2016-07" db="EMBL/GenBank/DDBJ databases">
        <authorList>
            <person name="Townsley L."/>
            <person name="Shank E.A."/>
        </authorList>
    </citation>
    <scope>NUCLEOTIDE SEQUENCE [LARGE SCALE GENOMIC DNA]</scope>
    <source>
        <strain evidence="1 2">CH01</strain>
    </source>
</reference>
<dbReference type="InterPro" id="IPR035069">
    <property type="entry name" value="TTHA1013/TTHA0281-like"/>
</dbReference>
<evidence type="ECO:0000313" key="2">
    <source>
        <dbReference type="Proteomes" id="UP000094580"/>
    </source>
</evidence>
<evidence type="ECO:0000313" key="1">
    <source>
        <dbReference type="EMBL" id="ODG92728.1"/>
    </source>
</evidence>
<proteinExistence type="predicted"/>
<protein>
    <recommendedName>
        <fullName evidence="3">Type II toxin-antitoxin system HicB family antitoxin</fullName>
    </recommendedName>
</protein>
<evidence type="ECO:0008006" key="3">
    <source>
        <dbReference type="Google" id="ProtNLM"/>
    </source>
</evidence>
<sequence>MNFEKYRYPAIIKQEVDGGFGVYFPTLFSKHGWEISLSNGRTKFEAIKEAKKKLAFSLAGILDDNESLPKPIPIQLESISNGMELIDIETSFHPYCDEIKQHLIGRHWHITFFIEEYEEEIEAIAYKNNQGLWDILFEDYSKTEEELFFDSSIKKHSEKPKSIILFSAELRNEAQEKFNQFIQNVILKYRTKKEWEERRKLRVKMEQNFKQSILQIIDEKVKSGEITEDEALILREINKKS</sequence>
<dbReference type="InterPro" id="IPR025047">
    <property type="entry name" value="DUF3986"/>
</dbReference>
<dbReference type="SUPFAM" id="SSF143100">
    <property type="entry name" value="TTHA1013/TTHA0281-like"/>
    <property type="match status" value="1"/>
</dbReference>
<gene>
    <name evidence="1" type="ORF">BED47_18660</name>
</gene>
<name>A0ABX2ZT45_9BACI</name>
<keyword evidence="2" id="KW-1185">Reference proteome</keyword>
<dbReference type="Proteomes" id="UP000094580">
    <property type="component" value="Unassembled WGS sequence"/>
</dbReference>
<dbReference type="Pfam" id="PF13143">
    <property type="entry name" value="DUF3986"/>
    <property type="match status" value="1"/>
</dbReference>
<accession>A0ABX2ZT45</accession>